<proteinExistence type="predicted"/>
<reference evidence="2 3" key="1">
    <citation type="submission" date="2013-02" db="EMBL/GenBank/DDBJ databases">
        <title>Draft Genome Sequence of Streptomyces aurantiacus, Which Produces Setomimycin.</title>
        <authorList>
            <person name="Gruening B.A."/>
            <person name="Praeg A."/>
            <person name="Erxleben A."/>
            <person name="Guenther S."/>
            <person name="Mueller M."/>
        </authorList>
    </citation>
    <scope>NUCLEOTIDE SEQUENCE [LARGE SCALE GENOMIC DNA]</scope>
    <source>
        <strain evidence="2 3">JA 4570</strain>
    </source>
</reference>
<dbReference type="EMBL" id="AOPZ01000377">
    <property type="protein sequence ID" value="EPH40656.1"/>
    <property type="molecule type" value="Genomic_DNA"/>
</dbReference>
<protein>
    <submittedName>
        <fullName evidence="2">Uncharacterized protein</fullName>
    </submittedName>
</protein>
<keyword evidence="3" id="KW-1185">Reference proteome</keyword>
<comment type="caution">
    <text evidence="2">The sequence shown here is derived from an EMBL/GenBank/DDBJ whole genome shotgun (WGS) entry which is preliminary data.</text>
</comment>
<gene>
    <name evidence="2" type="ORF">STRAU_6268</name>
</gene>
<name>S3ZAC9_9ACTN</name>
<accession>S3ZAC9</accession>
<dbReference type="PATRIC" id="fig|1286094.4.peg.6191"/>
<organism evidence="2 3">
    <name type="scientific">Streptomyces aurantiacus JA 4570</name>
    <dbReference type="NCBI Taxonomy" id="1286094"/>
    <lineage>
        <taxon>Bacteria</taxon>
        <taxon>Bacillati</taxon>
        <taxon>Actinomycetota</taxon>
        <taxon>Actinomycetes</taxon>
        <taxon>Kitasatosporales</taxon>
        <taxon>Streptomycetaceae</taxon>
        <taxon>Streptomyces</taxon>
        <taxon>Streptomyces aurantiacus group</taxon>
    </lineage>
</organism>
<dbReference type="Proteomes" id="UP000014629">
    <property type="component" value="Unassembled WGS sequence"/>
</dbReference>
<dbReference type="AlphaFoldDB" id="S3ZAC9"/>
<evidence type="ECO:0000313" key="2">
    <source>
        <dbReference type="EMBL" id="EPH40656.1"/>
    </source>
</evidence>
<sequence length="75" mass="8244">MGEARHAGQPACAPPRRAGRGKRLIDDRLGSRARASARAPARCVSCLSHAHRPPSTAFNWHRRYRRSRIAVTACG</sequence>
<evidence type="ECO:0000256" key="1">
    <source>
        <dbReference type="SAM" id="MobiDB-lite"/>
    </source>
</evidence>
<feature type="region of interest" description="Disordered" evidence="1">
    <location>
        <begin position="1"/>
        <end position="25"/>
    </location>
</feature>
<evidence type="ECO:0000313" key="3">
    <source>
        <dbReference type="Proteomes" id="UP000014629"/>
    </source>
</evidence>